<proteinExistence type="predicted"/>
<feature type="compositionally biased region" description="Polar residues" evidence="1">
    <location>
        <begin position="206"/>
        <end position="216"/>
    </location>
</feature>
<keyword evidence="3" id="KW-1185">Reference proteome</keyword>
<feature type="region of interest" description="Disordered" evidence="1">
    <location>
        <begin position="14"/>
        <end position="35"/>
    </location>
</feature>
<dbReference type="Pfam" id="PF10306">
    <property type="entry name" value="FLILHELTA"/>
    <property type="match status" value="1"/>
</dbReference>
<protein>
    <recommendedName>
        <fullName evidence="4">DUF1279 domain-containing protein</fullName>
    </recommendedName>
</protein>
<dbReference type="OrthoDB" id="5580261at2759"/>
<evidence type="ECO:0000256" key="1">
    <source>
        <dbReference type="SAM" id="MobiDB-lite"/>
    </source>
</evidence>
<dbReference type="AlphaFoldDB" id="A0A8E2JGU2"/>
<dbReference type="Proteomes" id="UP000250266">
    <property type="component" value="Unassembled WGS sequence"/>
</dbReference>
<reference evidence="2 3" key="1">
    <citation type="journal article" date="2016" name="Nat. Commun.">
        <title>Ectomycorrhizal ecology is imprinted in the genome of the dominant symbiotic fungus Cenococcum geophilum.</title>
        <authorList>
            <consortium name="DOE Joint Genome Institute"/>
            <person name="Peter M."/>
            <person name="Kohler A."/>
            <person name="Ohm R.A."/>
            <person name="Kuo A."/>
            <person name="Krutzmann J."/>
            <person name="Morin E."/>
            <person name="Arend M."/>
            <person name="Barry K.W."/>
            <person name="Binder M."/>
            <person name="Choi C."/>
            <person name="Clum A."/>
            <person name="Copeland A."/>
            <person name="Grisel N."/>
            <person name="Haridas S."/>
            <person name="Kipfer T."/>
            <person name="LaButti K."/>
            <person name="Lindquist E."/>
            <person name="Lipzen A."/>
            <person name="Maire R."/>
            <person name="Meier B."/>
            <person name="Mihaltcheva S."/>
            <person name="Molinier V."/>
            <person name="Murat C."/>
            <person name="Poggeler S."/>
            <person name="Quandt C.A."/>
            <person name="Sperisen C."/>
            <person name="Tritt A."/>
            <person name="Tisserant E."/>
            <person name="Crous P.W."/>
            <person name="Henrissat B."/>
            <person name="Nehls U."/>
            <person name="Egli S."/>
            <person name="Spatafora J.W."/>
            <person name="Grigoriev I.V."/>
            <person name="Martin F.M."/>
        </authorList>
    </citation>
    <scope>NUCLEOTIDE SEQUENCE [LARGE SCALE GENOMIC DNA]</scope>
    <source>
        <strain evidence="2 3">CBS 459.81</strain>
    </source>
</reference>
<dbReference type="GO" id="GO:0005739">
    <property type="term" value="C:mitochondrion"/>
    <property type="evidence" value="ECO:0007669"/>
    <property type="project" value="TreeGrafter"/>
</dbReference>
<dbReference type="EMBL" id="KV744898">
    <property type="protein sequence ID" value="OCK82130.1"/>
    <property type="molecule type" value="Genomic_DNA"/>
</dbReference>
<accession>A0A8E2JGU2</accession>
<organism evidence="2 3">
    <name type="scientific">Lepidopterella palustris CBS 459.81</name>
    <dbReference type="NCBI Taxonomy" id="1314670"/>
    <lineage>
        <taxon>Eukaryota</taxon>
        <taxon>Fungi</taxon>
        <taxon>Dikarya</taxon>
        <taxon>Ascomycota</taxon>
        <taxon>Pezizomycotina</taxon>
        <taxon>Dothideomycetes</taxon>
        <taxon>Pleosporomycetidae</taxon>
        <taxon>Mytilinidiales</taxon>
        <taxon>Argynnaceae</taxon>
        <taxon>Lepidopterella</taxon>
    </lineage>
</organism>
<sequence>MIRQIALRPFRRKPQIPHPQNYSTKPPPSSEAISSPRARIERLNSRLPRFLHRYTTPLVSAPVSHISAFLILHELTAIIPLLGLAATFHYTNWLPQYFSEGVWVKEGVDKFGRYFKRKGWINGEDEEGRIEGWEKREKVWGLSEGGVRVVVEFATAYAVTKALLPARLILSVWATPWFARISVIPITNRITRLFRRGNTGRVPKGTENTKQLKNHK</sequence>
<evidence type="ECO:0000313" key="3">
    <source>
        <dbReference type="Proteomes" id="UP000250266"/>
    </source>
</evidence>
<name>A0A8E2JGU2_9PEZI</name>
<evidence type="ECO:0008006" key="4">
    <source>
        <dbReference type="Google" id="ProtNLM"/>
    </source>
</evidence>
<gene>
    <name evidence="2" type="ORF">K432DRAFT_293917</name>
</gene>
<dbReference type="PANTHER" id="PTHR28002:SF1">
    <property type="entry name" value="MIOREX COMPLEX COMPONENT 11"/>
    <property type="match status" value="1"/>
</dbReference>
<feature type="region of interest" description="Disordered" evidence="1">
    <location>
        <begin position="197"/>
        <end position="216"/>
    </location>
</feature>
<dbReference type="PANTHER" id="PTHR28002">
    <property type="entry name" value="MIOREX COMPLEX COMPONENT 11"/>
    <property type="match status" value="1"/>
</dbReference>
<dbReference type="InterPro" id="IPR018811">
    <property type="entry name" value="MRX11"/>
</dbReference>
<evidence type="ECO:0000313" key="2">
    <source>
        <dbReference type="EMBL" id="OCK82130.1"/>
    </source>
</evidence>